<accession>A0A934R8W4</accession>
<protein>
    <submittedName>
        <fullName evidence="3">UvrB/UvrC motif-containing protein</fullName>
    </submittedName>
</protein>
<name>A0A934R8W4_9BACT</name>
<sequence length="169" mass="18381">MKCDFCEKKATVFLTQLVDGQMKKVCLCDNCAKERGVTDPTGFSLADLLLGGLPGGPGTVAGHPSPGVPGNGKQCATCTFTLDDLKRVRRFGCSDCYATFGDEVAQMIRGMHKGTSHVGKVPEGLMAIQFRNQRIEELRSRLDQAIASESYEEAAGIRDEIRNLDEVKH</sequence>
<comment type="caution">
    <text evidence="3">The sequence shown here is derived from an EMBL/GenBank/DDBJ whole genome shotgun (WGS) entry which is preliminary data.</text>
</comment>
<dbReference type="GO" id="GO:0009432">
    <property type="term" value="P:SOS response"/>
    <property type="evidence" value="ECO:0007669"/>
    <property type="project" value="UniProtKB-KW"/>
</dbReference>
<evidence type="ECO:0000259" key="2">
    <source>
        <dbReference type="PROSITE" id="PS50151"/>
    </source>
</evidence>
<dbReference type="InterPro" id="IPR001943">
    <property type="entry name" value="UVR_dom"/>
</dbReference>
<dbReference type="PANTHER" id="PTHR38430:SF1">
    <property type="entry name" value="PROTEIN-ARGININE KINASE ACTIVATOR PROTEIN"/>
    <property type="match status" value="1"/>
</dbReference>
<dbReference type="GO" id="GO:1990169">
    <property type="term" value="P:stress response to copper ion"/>
    <property type="evidence" value="ECO:0007669"/>
    <property type="project" value="TreeGrafter"/>
</dbReference>
<dbReference type="PROSITE" id="PS50151">
    <property type="entry name" value="UVR"/>
    <property type="match status" value="1"/>
</dbReference>
<reference evidence="3" key="1">
    <citation type="submission" date="2021-01" db="EMBL/GenBank/DDBJ databases">
        <title>Modified the classification status of verrucomicrobia.</title>
        <authorList>
            <person name="Feng X."/>
        </authorList>
    </citation>
    <scope>NUCLEOTIDE SEQUENCE</scope>
    <source>
        <strain evidence="3">JCM 18052</strain>
    </source>
</reference>
<dbReference type="Gene3D" id="4.10.860.10">
    <property type="entry name" value="UVR domain"/>
    <property type="match status" value="1"/>
</dbReference>
<dbReference type="PANTHER" id="PTHR38430">
    <property type="entry name" value="PROTEIN-ARGININE KINASE ACTIVATOR PROTEIN"/>
    <property type="match status" value="1"/>
</dbReference>
<dbReference type="AlphaFoldDB" id="A0A934R8W4"/>
<dbReference type="Proteomes" id="UP000600139">
    <property type="component" value="Unassembled WGS sequence"/>
</dbReference>
<evidence type="ECO:0000313" key="4">
    <source>
        <dbReference type="Proteomes" id="UP000600139"/>
    </source>
</evidence>
<gene>
    <name evidence="3" type="ORF">JIN84_18520</name>
</gene>
<keyword evidence="1" id="KW-0742">SOS response</keyword>
<dbReference type="GO" id="GO:0005507">
    <property type="term" value="F:copper ion binding"/>
    <property type="evidence" value="ECO:0007669"/>
    <property type="project" value="TreeGrafter"/>
</dbReference>
<keyword evidence="4" id="KW-1185">Reference proteome</keyword>
<dbReference type="SUPFAM" id="SSF46600">
    <property type="entry name" value="C-terminal UvrC-binding domain of UvrB"/>
    <property type="match status" value="1"/>
</dbReference>
<organism evidence="3 4">
    <name type="scientific">Luteolibacter yonseiensis</name>
    <dbReference type="NCBI Taxonomy" id="1144680"/>
    <lineage>
        <taxon>Bacteria</taxon>
        <taxon>Pseudomonadati</taxon>
        <taxon>Verrucomicrobiota</taxon>
        <taxon>Verrucomicrobiia</taxon>
        <taxon>Verrucomicrobiales</taxon>
        <taxon>Verrucomicrobiaceae</taxon>
        <taxon>Luteolibacter</taxon>
    </lineage>
</organism>
<dbReference type="InterPro" id="IPR036876">
    <property type="entry name" value="UVR_dom_sf"/>
</dbReference>
<dbReference type="PIRSF" id="PIRSF015034">
    <property type="entry name" value="YacH"/>
    <property type="match status" value="1"/>
</dbReference>
<evidence type="ECO:0000256" key="1">
    <source>
        <dbReference type="ARBA" id="ARBA00023236"/>
    </source>
</evidence>
<dbReference type="GO" id="GO:0046870">
    <property type="term" value="F:cadmium ion binding"/>
    <property type="evidence" value="ECO:0007669"/>
    <property type="project" value="TreeGrafter"/>
</dbReference>
<keyword evidence="1" id="KW-0227">DNA damage</keyword>
<feature type="domain" description="UVR" evidence="2">
    <location>
        <begin position="132"/>
        <end position="167"/>
    </location>
</feature>
<dbReference type="EMBL" id="JAENIK010000012">
    <property type="protein sequence ID" value="MBK1817620.1"/>
    <property type="molecule type" value="Genomic_DNA"/>
</dbReference>
<dbReference type="RefSeq" id="WP_200352556.1">
    <property type="nucleotide sequence ID" value="NZ_BAABHZ010000001.1"/>
</dbReference>
<dbReference type="InterPro" id="IPR025542">
    <property type="entry name" value="YacH"/>
</dbReference>
<dbReference type="GO" id="GO:1990170">
    <property type="term" value="P:stress response to cadmium ion"/>
    <property type="evidence" value="ECO:0007669"/>
    <property type="project" value="TreeGrafter"/>
</dbReference>
<dbReference type="GO" id="GO:0050897">
    <property type="term" value="F:cobalt ion binding"/>
    <property type="evidence" value="ECO:0007669"/>
    <property type="project" value="TreeGrafter"/>
</dbReference>
<dbReference type="GO" id="GO:0008270">
    <property type="term" value="F:zinc ion binding"/>
    <property type="evidence" value="ECO:0007669"/>
    <property type="project" value="TreeGrafter"/>
</dbReference>
<proteinExistence type="predicted"/>
<dbReference type="Pfam" id="PF02151">
    <property type="entry name" value="UVR"/>
    <property type="match status" value="1"/>
</dbReference>
<evidence type="ECO:0000313" key="3">
    <source>
        <dbReference type="EMBL" id="MBK1817620.1"/>
    </source>
</evidence>